<dbReference type="OrthoDB" id="4187110at2"/>
<protein>
    <recommendedName>
        <fullName evidence="6">ABC-2 type transporter transmembrane domain-containing protein</fullName>
    </recommendedName>
</protein>
<keyword evidence="2 5" id="KW-0812">Transmembrane</keyword>
<gene>
    <name evidence="7" type="ORF">SAMD00020551_4962</name>
</gene>
<evidence type="ECO:0000313" key="8">
    <source>
        <dbReference type="Proteomes" id="UP000031014"/>
    </source>
</evidence>
<dbReference type="PANTHER" id="PTHR37305:SF1">
    <property type="entry name" value="MEMBRANE PROTEIN"/>
    <property type="match status" value="1"/>
</dbReference>
<name>A0A0A8XCI0_MESS1</name>
<evidence type="ECO:0000256" key="4">
    <source>
        <dbReference type="ARBA" id="ARBA00023136"/>
    </source>
</evidence>
<dbReference type="STRING" id="1321606.SAMD00020551_4962"/>
<comment type="caution">
    <text evidence="7">The sequence shown here is derived from an EMBL/GenBank/DDBJ whole genome shotgun (WGS) entry which is preliminary data.</text>
</comment>
<dbReference type="Pfam" id="PF12698">
    <property type="entry name" value="ABC2_membrane_3"/>
    <property type="match status" value="1"/>
</dbReference>
<organism evidence="7 8">
    <name type="scientific">Mesobacillus selenatarsenatis (strain DSM 18680 / JCM 14380 / FERM P-15431 / SF-1)</name>
    <dbReference type="NCBI Taxonomy" id="1321606"/>
    <lineage>
        <taxon>Bacteria</taxon>
        <taxon>Bacillati</taxon>
        <taxon>Bacillota</taxon>
        <taxon>Bacilli</taxon>
        <taxon>Bacillales</taxon>
        <taxon>Bacillaceae</taxon>
        <taxon>Mesobacillus</taxon>
    </lineage>
</organism>
<feature type="transmembrane region" description="Helical" evidence="5">
    <location>
        <begin position="21"/>
        <end position="42"/>
    </location>
</feature>
<keyword evidence="3 5" id="KW-1133">Transmembrane helix</keyword>
<dbReference type="PANTHER" id="PTHR37305">
    <property type="entry name" value="INTEGRAL MEMBRANE PROTEIN-RELATED"/>
    <property type="match status" value="1"/>
</dbReference>
<evidence type="ECO:0000256" key="1">
    <source>
        <dbReference type="ARBA" id="ARBA00004141"/>
    </source>
</evidence>
<feature type="transmembrane region" description="Helical" evidence="5">
    <location>
        <begin position="68"/>
        <end position="93"/>
    </location>
</feature>
<feature type="domain" description="ABC-2 type transporter transmembrane" evidence="6">
    <location>
        <begin position="78"/>
        <end position="250"/>
    </location>
</feature>
<sequence>MKQWFTLLNKEFLEMARNYKWIWMPITFILLGVMDPLTTYYLPEILNSVGGLPEGAIFEMPEPSAQEVFIMSLGQYQMIGILIIALSMMATVAGERKSGVAQLILVKPVSYFSYITSKWAAALILIVVSLFLGMLASWYYTGVLFEFIPFGTFMESFGLYSLWLILVLSFVILCSAMFMQPVAAGMVALVTVFISTIIGGSFQHLLEWSPTQLLPYVSERLITEKWPEHVWPATGITLTMTVLFVLLAIYIFKRKELAD</sequence>
<dbReference type="GO" id="GO:0140359">
    <property type="term" value="F:ABC-type transporter activity"/>
    <property type="evidence" value="ECO:0007669"/>
    <property type="project" value="InterPro"/>
</dbReference>
<dbReference type="Proteomes" id="UP000031014">
    <property type="component" value="Unassembled WGS sequence"/>
</dbReference>
<keyword evidence="8" id="KW-1185">Reference proteome</keyword>
<evidence type="ECO:0000259" key="6">
    <source>
        <dbReference type="Pfam" id="PF12698"/>
    </source>
</evidence>
<reference evidence="7 8" key="1">
    <citation type="submission" date="2013-06" db="EMBL/GenBank/DDBJ databases">
        <title>Whole genome shotgun sequence of Bacillus selenatarsenatis SF-1.</title>
        <authorList>
            <person name="Kuroda M."/>
            <person name="Sei K."/>
            <person name="Yamashita M."/>
            <person name="Ike M."/>
        </authorList>
    </citation>
    <scope>NUCLEOTIDE SEQUENCE [LARGE SCALE GENOMIC DNA]</scope>
    <source>
        <strain evidence="7 8">SF-1</strain>
    </source>
</reference>
<dbReference type="RefSeq" id="WP_041968304.1">
    <property type="nucleotide sequence ID" value="NZ_BASE01000138.1"/>
</dbReference>
<evidence type="ECO:0000256" key="5">
    <source>
        <dbReference type="SAM" id="Phobius"/>
    </source>
</evidence>
<dbReference type="EMBL" id="BASE01000138">
    <property type="protein sequence ID" value="GAM16732.1"/>
    <property type="molecule type" value="Genomic_DNA"/>
</dbReference>
<feature type="transmembrane region" description="Helical" evidence="5">
    <location>
        <begin position="119"/>
        <end position="140"/>
    </location>
</feature>
<accession>A0A0A8XCI0</accession>
<dbReference type="GO" id="GO:0016020">
    <property type="term" value="C:membrane"/>
    <property type="evidence" value="ECO:0007669"/>
    <property type="project" value="UniProtKB-SubCell"/>
</dbReference>
<comment type="subcellular location">
    <subcellularLocation>
        <location evidence="1">Membrane</location>
        <topology evidence="1">Multi-pass membrane protein</topology>
    </subcellularLocation>
</comment>
<feature type="transmembrane region" description="Helical" evidence="5">
    <location>
        <begin position="160"/>
        <end position="179"/>
    </location>
</feature>
<evidence type="ECO:0000256" key="2">
    <source>
        <dbReference type="ARBA" id="ARBA00022692"/>
    </source>
</evidence>
<dbReference type="AlphaFoldDB" id="A0A0A8XCI0"/>
<keyword evidence="4 5" id="KW-0472">Membrane</keyword>
<evidence type="ECO:0000313" key="7">
    <source>
        <dbReference type="EMBL" id="GAM16732.1"/>
    </source>
</evidence>
<feature type="transmembrane region" description="Helical" evidence="5">
    <location>
        <begin position="186"/>
        <end position="206"/>
    </location>
</feature>
<feature type="transmembrane region" description="Helical" evidence="5">
    <location>
        <begin position="230"/>
        <end position="252"/>
    </location>
</feature>
<evidence type="ECO:0000256" key="3">
    <source>
        <dbReference type="ARBA" id="ARBA00022989"/>
    </source>
</evidence>
<dbReference type="InterPro" id="IPR013525">
    <property type="entry name" value="ABC2_TM"/>
</dbReference>
<proteinExistence type="predicted"/>